<evidence type="ECO:0000256" key="2">
    <source>
        <dbReference type="ARBA" id="ARBA00012637"/>
    </source>
</evidence>
<dbReference type="Proteomes" id="UP001241110">
    <property type="component" value="Unassembled WGS sequence"/>
</dbReference>
<dbReference type="PRINTS" id="PR00368">
    <property type="entry name" value="FADPNR"/>
</dbReference>
<feature type="transmembrane region" description="Helical" evidence="9">
    <location>
        <begin position="383"/>
        <end position="400"/>
    </location>
</feature>
<comment type="similarity">
    <text evidence="1">Belongs to the NADH dehydrogenase family.</text>
</comment>
<feature type="domain" description="External alternative NADH-ubiquinone oxidoreductase-like C-terminal" evidence="11">
    <location>
        <begin position="356"/>
        <end position="414"/>
    </location>
</feature>
<evidence type="ECO:0000256" key="5">
    <source>
        <dbReference type="ARBA" id="ARBA00022946"/>
    </source>
</evidence>
<evidence type="ECO:0000259" key="10">
    <source>
        <dbReference type="Pfam" id="PF07992"/>
    </source>
</evidence>
<keyword evidence="7" id="KW-0520">NAD</keyword>
<dbReference type="EC" id="1.6.5.9" evidence="2"/>
<dbReference type="InterPro" id="IPR036188">
    <property type="entry name" value="FAD/NAD-bd_sf"/>
</dbReference>
<dbReference type="EMBL" id="JASJOS010000018">
    <property type="protein sequence ID" value="MDJ1485157.1"/>
    <property type="molecule type" value="Genomic_DNA"/>
</dbReference>
<keyword evidence="3" id="KW-0285">Flavoprotein</keyword>
<dbReference type="GO" id="GO:0050136">
    <property type="term" value="F:NADH dehydrogenase (quinone) (non-electrogenic) activity"/>
    <property type="evidence" value="ECO:0007669"/>
    <property type="project" value="UniProtKB-EC"/>
</dbReference>
<keyword evidence="4" id="KW-0274">FAD</keyword>
<proteinExistence type="inferred from homology"/>
<comment type="caution">
    <text evidence="12">The sequence shown here is derived from an EMBL/GenBank/DDBJ whole genome shotgun (WGS) entry which is preliminary data.</text>
</comment>
<evidence type="ECO:0000256" key="8">
    <source>
        <dbReference type="ARBA" id="ARBA00047599"/>
    </source>
</evidence>
<dbReference type="Pfam" id="PF07992">
    <property type="entry name" value="Pyr_redox_2"/>
    <property type="match status" value="1"/>
</dbReference>
<evidence type="ECO:0000313" key="13">
    <source>
        <dbReference type="Proteomes" id="UP001241110"/>
    </source>
</evidence>
<evidence type="ECO:0000256" key="4">
    <source>
        <dbReference type="ARBA" id="ARBA00022827"/>
    </source>
</evidence>
<protein>
    <recommendedName>
        <fullName evidence="2">NADH:ubiquinone reductase (non-electrogenic)</fullName>
        <ecNumber evidence="2">1.6.5.9</ecNumber>
    </recommendedName>
</protein>
<dbReference type="InterPro" id="IPR045024">
    <property type="entry name" value="NDH-2"/>
</dbReference>
<keyword evidence="9" id="KW-0472">Membrane</keyword>
<evidence type="ECO:0000256" key="7">
    <source>
        <dbReference type="ARBA" id="ARBA00023027"/>
    </source>
</evidence>
<keyword evidence="5" id="KW-0809">Transit peptide</keyword>
<dbReference type="RefSeq" id="WP_313987323.1">
    <property type="nucleotide sequence ID" value="NZ_JASJOS010000018.1"/>
</dbReference>
<dbReference type="AlphaFoldDB" id="A0AAE3QTG7"/>
<dbReference type="PRINTS" id="PR00411">
    <property type="entry name" value="PNDRDTASEI"/>
</dbReference>
<evidence type="ECO:0000256" key="9">
    <source>
        <dbReference type="SAM" id="Phobius"/>
    </source>
</evidence>
<dbReference type="Pfam" id="PF22366">
    <property type="entry name" value="NDH2_C"/>
    <property type="match status" value="1"/>
</dbReference>
<feature type="domain" description="FAD/NAD(P)-binding" evidence="10">
    <location>
        <begin position="14"/>
        <end position="332"/>
    </location>
</feature>
<keyword evidence="6 12" id="KW-0560">Oxidoreductase</keyword>
<evidence type="ECO:0000256" key="1">
    <source>
        <dbReference type="ARBA" id="ARBA00005272"/>
    </source>
</evidence>
<dbReference type="PANTHER" id="PTHR43706">
    <property type="entry name" value="NADH DEHYDROGENASE"/>
    <property type="match status" value="1"/>
</dbReference>
<keyword evidence="9" id="KW-1133">Transmembrane helix</keyword>
<gene>
    <name evidence="12" type="ORF">QNI16_31955</name>
</gene>
<evidence type="ECO:0000256" key="3">
    <source>
        <dbReference type="ARBA" id="ARBA00022630"/>
    </source>
</evidence>
<dbReference type="Gene3D" id="3.50.50.100">
    <property type="match status" value="1"/>
</dbReference>
<dbReference type="InterPro" id="IPR054585">
    <property type="entry name" value="NDH2-like_C"/>
</dbReference>
<dbReference type="SUPFAM" id="SSF51905">
    <property type="entry name" value="FAD/NAD(P)-binding domain"/>
    <property type="match status" value="2"/>
</dbReference>
<dbReference type="PANTHER" id="PTHR43706:SF47">
    <property type="entry name" value="EXTERNAL NADH-UBIQUINONE OXIDOREDUCTASE 1, MITOCHONDRIAL-RELATED"/>
    <property type="match status" value="1"/>
</dbReference>
<comment type="catalytic activity">
    <reaction evidence="8">
        <text>a quinone + NADH + H(+) = a quinol + NAD(+)</text>
        <dbReference type="Rhea" id="RHEA:46160"/>
        <dbReference type="ChEBI" id="CHEBI:15378"/>
        <dbReference type="ChEBI" id="CHEBI:24646"/>
        <dbReference type="ChEBI" id="CHEBI:57540"/>
        <dbReference type="ChEBI" id="CHEBI:57945"/>
        <dbReference type="ChEBI" id="CHEBI:132124"/>
        <dbReference type="EC" id="1.6.5.9"/>
    </reaction>
</comment>
<organism evidence="12 13">
    <name type="scientific">Xanthocytophaga flava</name>
    <dbReference type="NCBI Taxonomy" id="3048013"/>
    <lineage>
        <taxon>Bacteria</taxon>
        <taxon>Pseudomonadati</taxon>
        <taxon>Bacteroidota</taxon>
        <taxon>Cytophagia</taxon>
        <taxon>Cytophagales</taxon>
        <taxon>Rhodocytophagaceae</taxon>
        <taxon>Xanthocytophaga</taxon>
    </lineage>
</organism>
<dbReference type="InterPro" id="IPR023753">
    <property type="entry name" value="FAD/NAD-binding_dom"/>
</dbReference>
<sequence length="443" mass="49651">MGNKARIPDSENPRVVIVGGGFAGIELAKSLNGVNVQVVLIDKTNHHTFQPLLYQVSTAGLEAESIVYPFRKIFDEQPNFFFRLAQVISVDTQTQVVETSIGFLRYDYLVIATGATTNFYGNKEIEKNSIPIKNIVDALSLRNTILSNFEKALQIEDDEQLNSLIDFVIVGGGPTGVELAGALSELRKHVFPNDYKELDFLKMDIHIIQSGPRILNGMSEEASLKALQFLENLNVKVWLNKRVESYDGYTVVLDSGEKLITRTLIWAAGVSGAPIEGLDKKCILKGSRIQVDEYSKVVGYNNIFAIGDIAAMVTPDNPQGHPMMAQPAIQQGRLLGENLTCILTGKPLKPFHYKDQGSMATIGRHRAVADLKISKREYKMQGWFAWFIWMFVHLISIIGFRNRLFVFLNWIWSYISYDKGIRLIIGNPKSNKPVEEEVPKALN</sequence>
<reference evidence="12" key="1">
    <citation type="submission" date="2023-05" db="EMBL/GenBank/DDBJ databases">
        <authorList>
            <person name="Zhang X."/>
        </authorList>
    </citation>
    <scope>NUCLEOTIDE SEQUENCE</scope>
    <source>
        <strain evidence="12">YF14B1</strain>
    </source>
</reference>
<evidence type="ECO:0000313" key="12">
    <source>
        <dbReference type="EMBL" id="MDJ1485157.1"/>
    </source>
</evidence>
<evidence type="ECO:0000259" key="11">
    <source>
        <dbReference type="Pfam" id="PF22366"/>
    </source>
</evidence>
<evidence type="ECO:0000256" key="6">
    <source>
        <dbReference type="ARBA" id="ARBA00023002"/>
    </source>
</evidence>
<accession>A0AAE3QTG7</accession>
<keyword evidence="9" id="KW-0812">Transmembrane</keyword>
<name>A0AAE3QTG7_9BACT</name>